<evidence type="ECO:0000313" key="3">
    <source>
        <dbReference type="Proteomes" id="UP001176941"/>
    </source>
</evidence>
<proteinExistence type="predicted"/>
<protein>
    <submittedName>
        <fullName evidence="2">Uncharacterized protein</fullName>
    </submittedName>
</protein>
<sequence>MNGVTELPAATPASGPLTRRYLACSVHPQATGNFCMWLRVPAGASELGTPWGGTVRRERAPASVGGPVDRRGPWAAAELPPSFPPQAGWLRARGGTGLGTLQDSRALVQGWTPALTPPLSP</sequence>
<dbReference type="EMBL" id="OX459947">
    <property type="protein sequence ID" value="CAI9154805.1"/>
    <property type="molecule type" value="Genomic_DNA"/>
</dbReference>
<accession>A0ABN8Y1J3</accession>
<dbReference type="Proteomes" id="UP001176941">
    <property type="component" value="Chromosome 11"/>
</dbReference>
<name>A0ABN8Y1J3_RANTA</name>
<feature type="region of interest" description="Disordered" evidence="1">
    <location>
        <begin position="47"/>
        <end position="72"/>
    </location>
</feature>
<organism evidence="2 3">
    <name type="scientific">Rangifer tarandus platyrhynchus</name>
    <name type="common">Svalbard reindeer</name>
    <dbReference type="NCBI Taxonomy" id="3082113"/>
    <lineage>
        <taxon>Eukaryota</taxon>
        <taxon>Metazoa</taxon>
        <taxon>Chordata</taxon>
        <taxon>Craniata</taxon>
        <taxon>Vertebrata</taxon>
        <taxon>Euteleostomi</taxon>
        <taxon>Mammalia</taxon>
        <taxon>Eutheria</taxon>
        <taxon>Laurasiatheria</taxon>
        <taxon>Artiodactyla</taxon>
        <taxon>Ruminantia</taxon>
        <taxon>Pecora</taxon>
        <taxon>Cervidae</taxon>
        <taxon>Odocoileinae</taxon>
        <taxon>Rangifer</taxon>
    </lineage>
</organism>
<keyword evidence="3" id="KW-1185">Reference proteome</keyword>
<evidence type="ECO:0000313" key="2">
    <source>
        <dbReference type="EMBL" id="CAI9154805.1"/>
    </source>
</evidence>
<evidence type="ECO:0000256" key="1">
    <source>
        <dbReference type="SAM" id="MobiDB-lite"/>
    </source>
</evidence>
<reference evidence="2" key="1">
    <citation type="submission" date="2023-04" db="EMBL/GenBank/DDBJ databases">
        <authorList>
            <consortium name="ELIXIR-Norway"/>
        </authorList>
    </citation>
    <scope>NUCLEOTIDE SEQUENCE [LARGE SCALE GENOMIC DNA]</scope>
</reference>
<gene>
    <name evidence="2" type="ORF">MRATA1EN1_LOCUS3767</name>
</gene>